<feature type="transmembrane region" description="Helical" evidence="1">
    <location>
        <begin position="210"/>
        <end position="232"/>
    </location>
</feature>
<proteinExistence type="predicted"/>
<dbReference type="Proteomes" id="UP000574133">
    <property type="component" value="Unassembled WGS sequence"/>
</dbReference>
<feature type="transmembrane region" description="Helical" evidence="1">
    <location>
        <begin position="69"/>
        <end position="94"/>
    </location>
</feature>
<organism evidence="2 3">
    <name type="scientific">Cohnella lubricantis</name>
    <dbReference type="NCBI Taxonomy" id="2163172"/>
    <lineage>
        <taxon>Bacteria</taxon>
        <taxon>Bacillati</taxon>
        <taxon>Bacillota</taxon>
        <taxon>Bacilli</taxon>
        <taxon>Bacillales</taxon>
        <taxon>Paenibacillaceae</taxon>
        <taxon>Cohnella</taxon>
    </lineage>
</organism>
<reference evidence="2 3" key="1">
    <citation type="submission" date="2020-08" db="EMBL/GenBank/DDBJ databases">
        <title>Cohnella phylogeny.</title>
        <authorList>
            <person name="Dunlap C."/>
        </authorList>
    </citation>
    <scope>NUCLEOTIDE SEQUENCE [LARGE SCALE GENOMIC DNA]</scope>
    <source>
        <strain evidence="2 3">DSM 103658</strain>
    </source>
</reference>
<protein>
    <submittedName>
        <fullName evidence="2">Uncharacterized protein</fullName>
    </submittedName>
</protein>
<dbReference type="RefSeq" id="WP_185181001.1">
    <property type="nucleotide sequence ID" value="NZ_CBCSEP010000001.1"/>
</dbReference>
<gene>
    <name evidence="2" type="ORF">H4Q31_20890</name>
</gene>
<feature type="transmembrane region" description="Helical" evidence="1">
    <location>
        <begin position="182"/>
        <end position="201"/>
    </location>
</feature>
<keyword evidence="1" id="KW-0812">Transmembrane</keyword>
<dbReference type="AlphaFoldDB" id="A0A841TEP7"/>
<evidence type="ECO:0000256" key="1">
    <source>
        <dbReference type="SAM" id="Phobius"/>
    </source>
</evidence>
<sequence>MNRYLKLVHLEVQRFRYVLFGLMALTLIIQSIAIVWTSRNEMSRIREHEAIRAYYAEHPYSFAFAVSNAYFWLAVPILISVVVLALYVFGIWYRDWFGRDTFAYRLLTLPTARRNVYLAKATAILLFVFSMVAFQLLAMPFYQWLFRLAVPADLREPASLAEAVRGSPVFELLIPTDFTQFLIYYGFGIIAVFIVFTAILLERSYRWRGIFYAIVYIAACLAAFFLPLLLPVMDGNHYLYRTEILAIMIGIAILILAASIALGFRLIARKITV</sequence>
<comment type="caution">
    <text evidence="2">The sequence shown here is derived from an EMBL/GenBank/DDBJ whole genome shotgun (WGS) entry which is preliminary data.</text>
</comment>
<evidence type="ECO:0000313" key="3">
    <source>
        <dbReference type="Proteomes" id="UP000574133"/>
    </source>
</evidence>
<keyword evidence="3" id="KW-1185">Reference proteome</keyword>
<feature type="transmembrane region" description="Helical" evidence="1">
    <location>
        <begin position="15"/>
        <end position="36"/>
    </location>
</feature>
<feature type="transmembrane region" description="Helical" evidence="1">
    <location>
        <begin position="244"/>
        <end position="268"/>
    </location>
</feature>
<dbReference type="EMBL" id="JACJVN010000106">
    <property type="protein sequence ID" value="MBB6679744.1"/>
    <property type="molecule type" value="Genomic_DNA"/>
</dbReference>
<name>A0A841TEP7_9BACL</name>
<keyword evidence="1" id="KW-0472">Membrane</keyword>
<feature type="transmembrane region" description="Helical" evidence="1">
    <location>
        <begin position="115"/>
        <end position="138"/>
    </location>
</feature>
<keyword evidence="1" id="KW-1133">Transmembrane helix</keyword>
<accession>A0A841TEP7</accession>
<evidence type="ECO:0000313" key="2">
    <source>
        <dbReference type="EMBL" id="MBB6679744.1"/>
    </source>
</evidence>